<gene>
    <name evidence="1" type="ORF">KSP39_PZI015871</name>
</gene>
<dbReference type="EMBL" id="JBBWWQ010000013">
    <property type="protein sequence ID" value="KAK8933757.1"/>
    <property type="molecule type" value="Genomic_DNA"/>
</dbReference>
<keyword evidence="2" id="KW-1185">Reference proteome</keyword>
<dbReference type="Proteomes" id="UP001418222">
    <property type="component" value="Unassembled WGS sequence"/>
</dbReference>
<dbReference type="AlphaFoldDB" id="A0AAP0B8V1"/>
<proteinExistence type="predicted"/>
<name>A0AAP0B8V1_9ASPA</name>
<comment type="caution">
    <text evidence="1">The sequence shown here is derived from an EMBL/GenBank/DDBJ whole genome shotgun (WGS) entry which is preliminary data.</text>
</comment>
<evidence type="ECO:0000313" key="2">
    <source>
        <dbReference type="Proteomes" id="UP001418222"/>
    </source>
</evidence>
<evidence type="ECO:0000313" key="1">
    <source>
        <dbReference type="EMBL" id="KAK8933757.1"/>
    </source>
</evidence>
<protein>
    <submittedName>
        <fullName evidence="1">Uncharacterized protein</fullName>
    </submittedName>
</protein>
<organism evidence="1 2">
    <name type="scientific">Platanthera zijinensis</name>
    <dbReference type="NCBI Taxonomy" id="2320716"/>
    <lineage>
        <taxon>Eukaryota</taxon>
        <taxon>Viridiplantae</taxon>
        <taxon>Streptophyta</taxon>
        <taxon>Embryophyta</taxon>
        <taxon>Tracheophyta</taxon>
        <taxon>Spermatophyta</taxon>
        <taxon>Magnoliopsida</taxon>
        <taxon>Liliopsida</taxon>
        <taxon>Asparagales</taxon>
        <taxon>Orchidaceae</taxon>
        <taxon>Orchidoideae</taxon>
        <taxon>Orchideae</taxon>
        <taxon>Orchidinae</taxon>
        <taxon>Platanthera</taxon>
    </lineage>
</organism>
<accession>A0AAP0B8V1</accession>
<reference evidence="1 2" key="1">
    <citation type="journal article" date="2022" name="Nat. Plants">
        <title>Genomes of leafy and leafless Platanthera orchids illuminate the evolution of mycoheterotrophy.</title>
        <authorList>
            <person name="Li M.H."/>
            <person name="Liu K.W."/>
            <person name="Li Z."/>
            <person name="Lu H.C."/>
            <person name="Ye Q.L."/>
            <person name="Zhang D."/>
            <person name="Wang J.Y."/>
            <person name="Li Y.F."/>
            <person name="Zhong Z.M."/>
            <person name="Liu X."/>
            <person name="Yu X."/>
            <person name="Liu D.K."/>
            <person name="Tu X.D."/>
            <person name="Liu B."/>
            <person name="Hao Y."/>
            <person name="Liao X.Y."/>
            <person name="Jiang Y.T."/>
            <person name="Sun W.H."/>
            <person name="Chen J."/>
            <person name="Chen Y.Q."/>
            <person name="Ai Y."/>
            <person name="Zhai J.W."/>
            <person name="Wu S.S."/>
            <person name="Zhou Z."/>
            <person name="Hsiao Y.Y."/>
            <person name="Wu W.L."/>
            <person name="Chen Y.Y."/>
            <person name="Lin Y.F."/>
            <person name="Hsu J.L."/>
            <person name="Li C.Y."/>
            <person name="Wang Z.W."/>
            <person name="Zhao X."/>
            <person name="Zhong W.Y."/>
            <person name="Ma X.K."/>
            <person name="Ma L."/>
            <person name="Huang J."/>
            <person name="Chen G.Z."/>
            <person name="Huang M.Z."/>
            <person name="Huang L."/>
            <person name="Peng D.H."/>
            <person name="Luo Y.B."/>
            <person name="Zou S.Q."/>
            <person name="Chen S.P."/>
            <person name="Lan S."/>
            <person name="Tsai W.C."/>
            <person name="Van de Peer Y."/>
            <person name="Liu Z.J."/>
        </authorList>
    </citation>
    <scope>NUCLEOTIDE SEQUENCE [LARGE SCALE GENOMIC DNA]</scope>
    <source>
        <strain evidence="1">Lor287</strain>
    </source>
</reference>
<sequence>MGINDDMFRTIRSQIINMDPLPTVSKTYAVVTREKRHRTIVRGQEGRGDTAIMVIHTSTNIARAALPAQENVAVITHVLLETKCVLISTNRVMMSSNALSYMVILLGSKGKGCKNHQTWAATKGNVPVVRSTPPIVPFHRQ</sequence>